<dbReference type="Gene3D" id="3.10.20.70">
    <property type="entry name" value="Glutamine synthetase, N-terminal domain"/>
    <property type="match status" value="1"/>
</dbReference>
<keyword evidence="3" id="KW-0436">Ligase</keyword>
<evidence type="ECO:0000313" key="13">
    <source>
        <dbReference type="Proteomes" id="UP000677228"/>
    </source>
</evidence>
<comment type="caution">
    <text evidence="11">The sequence shown here is derived from an EMBL/GenBank/DDBJ whole genome shotgun (WGS) entry which is preliminary data.</text>
</comment>
<dbReference type="InterPro" id="IPR014746">
    <property type="entry name" value="Gln_synth/guanido_kin_cat_dom"/>
</dbReference>
<dbReference type="GO" id="GO:0005524">
    <property type="term" value="F:ATP binding"/>
    <property type="evidence" value="ECO:0007669"/>
    <property type="project" value="UniProtKB-KW"/>
</dbReference>
<dbReference type="Pfam" id="PF00120">
    <property type="entry name" value="Gln-synt_C"/>
    <property type="match status" value="1"/>
</dbReference>
<dbReference type="InterPro" id="IPR027302">
    <property type="entry name" value="Gln_synth_N_conserv_site"/>
</dbReference>
<dbReference type="SMART" id="SM01230">
    <property type="entry name" value="Gln-synt_C"/>
    <property type="match status" value="1"/>
</dbReference>
<dbReference type="PANTHER" id="PTHR20852:SF57">
    <property type="entry name" value="GLUTAMINE SYNTHETASE 2 CYTOPLASMIC"/>
    <property type="match status" value="1"/>
</dbReference>
<accession>A0A8S2DBL1</accession>
<evidence type="ECO:0000256" key="7">
    <source>
        <dbReference type="PROSITE-ProRule" id="PRU01330"/>
    </source>
</evidence>
<proteinExistence type="inferred from homology"/>
<protein>
    <recommendedName>
        <fullName evidence="2">glutamine synthetase</fullName>
        <ecNumber evidence="2">6.3.1.2</ecNumber>
    </recommendedName>
</protein>
<dbReference type="FunFam" id="3.30.590.10:FF:000004">
    <property type="entry name" value="Glutamine synthetase"/>
    <property type="match status" value="1"/>
</dbReference>
<dbReference type="InterPro" id="IPR008146">
    <property type="entry name" value="Gln_synth_cat_dom"/>
</dbReference>
<dbReference type="GO" id="GO:0004356">
    <property type="term" value="F:glutamine synthetase activity"/>
    <property type="evidence" value="ECO:0007669"/>
    <property type="project" value="UniProtKB-EC"/>
</dbReference>
<evidence type="ECO:0000256" key="3">
    <source>
        <dbReference type="ARBA" id="ARBA00022598"/>
    </source>
</evidence>
<dbReference type="SUPFAM" id="SSF54368">
    <property type="entry name" value="Glutamine synthetase, N-terminal domain"/>
    <property type="match status" value="1"/>
</dbReference>
<evidence type="ECO:0000259" key="10">
    <source>
        <dbReference type="PROSITE" id="PS51987"/>
    </source>
</evidence>
<dbReference type="GO" id="GO:0006542">
    <property type="term" value="P:glutamine biosynthetic process"/>
    <property type="evidence" value="ECO:0007669"/>
    <property type="project" value="InterPro"/>
</dbReference>
<dbReference type="PROSITE" id="PS51987">
    <property type="entry name" value="GS_CATALYTIC"/>
    <property type="match status" value="1"/>
</dbReference>
<evidence type="ECO:0000259" key="9">
    <source>
        <dbReference type="PROSITE" id="PS51986"/>
    </source>
</evidence>
<evidence type="ECO:0000313" key="11">
    <source>
        <dbReference type="EMBL" id="CAF0861730.1"/>
    </source>
</evidence>
<name>A0A8S2DBL1_9BILA</name>
<dbReference type="AlphaFoldDB" id="A0A8S2DBL1"/>
<dbReference type="Proteomes" id="UP000682733">
    <property type="component" value="Unassembled WGS sequence"/>
</dbReference>
<dbReference type="InterPro" id="IPR050292">
    <property type="entry name" value="Glutamine_Synthetase"/>
</dbReference>
<dbReference type="Gene3D" id="3.30.590.10">
    <property type="entry name" value="Glutamine synthetase/guanido kinase, catalytic domain"/>
    <property type="match status" value="1"/>
</dbReference>
<feature type="domain" description="GS catalytic" evidence="10">
    <location>
        <begin position="147"/>
        <end position="414"/>
    </location>
</feature>
<comment type="catalytic activity">
    <reaction evidence="6">
        <text>L-glutamate + NH4(+) + ATP = L-glutamine + ADP + phosphate + H(+)</text>
        <dbReference type="Rhea" id="RHEA:16169"/>
        <dbReference type="ChEBI" id="CHEBI:15378"/>
        <dbReference type="ChEBI" id="CHEBI:28938"/>
        <dbReference type="ChEBI" id="CHEBI:29985"/>
        <dbReference type="ChEBI" id="CHEBI:30616"/>
        <dbReference type="ChEBI" id="CHEBI:43474"/>
        <dbReference type="ChEBI" id="CHEBI:58359"/>
        <dbReference type="ChEBI" id="CHEBI:456216"/>
        <dbReference type="EC" id="6.3.1.2"/>
    </reaction>
</comment>
<dbReference type="InterPro" id="IPR036651">
    <property type="entry name" value="Gln_synt_N_sf"/>
</dbReference>
<evidence type="ECO:0000256" key="5">
    <source>
        <dbReference type="ARBA" id="ARBA00022840"/>
    </source>
</evidence>
<keyword evidence="4" id="KW-0547">Nucleotide-binding</keyword>
<dbReference type="PROSITE" id="PS51986">
    <property type="entry name" value="GS_BETA_GRASP"/>
    <property type="match status" value="1"/>
</dbReference>
<evidence type="ECO:0000256" key="8">
    <source>
        <dbReference type="RuleBase" id="RU000384"/>
    </source>
</evidence>
<evidence type="ECO:0000256" key="6">
    <source>
        <dbReference type="ARBA" id="ARBA00049436"/>
    </source>
</evidence>
<dbReference type="InterPro" id="IPR008147">
    <property type="entry name" value="Gln_synt_N"/>
</dbReference>
<feature type="domain" description="GS beta-grasp" evidence="9">
    <location>
        <begin position="48"/>
        <end position="140"/>
    </location>
</feature>
<keyword evidence="5" id="KW-0067">ATP-binding</keyword>
<dbReference type="EC" id="6.3.1.2" evidence="2"/>
<evidence type="ECO:0000256" key="4">
    <source>
        <dbReference type="ARBA" id="ARBA00022741"/>
    </source>
</evidence>
<comment type="similarity">
    <text evidence="1 7 8">Belongs to the glutamine synthetase family.</text>
</comment>
<evidence type="ECO:0000313" key="12">
    <source>
        <dbReference type="EMBL" id="CAF3646571.1"/>
    </source>
</evidence>
<sequence length="414" mass="46769">MFVSRVESNEFTEQSVKRTLVKFTSAVDIRPLDKLITSKYVNLPQPKNKFLQTYIWIDGTGEQLRSKTKTVSEQTNSVKDVSWWSYDGSSTGQAEGENSDIYLKPVAIYRDPFILMGGVSDNPETNQNKLVLCETLDTDMKPLKTNWRSDCEKTLKSVADQKPTFGFEQEYTLLDRDGWPFGWPKMAFPGSQGPYYCSVGACQAYARDLVDSHYRACLYAGLDIAGINAEVMPSSWEYQIGPTIGIDAADQLWISRYILHRIGEEYGIQISLDPKPVEVGDWNGAGCHVNFNVEEMKKKGEGLKAIEKAIEKLSKRQRTHMRHYDPAFGKDNKRRLTGEHETASYKEFSSDTASRAVSIRIPRQVADNQCGYFEDRRPAANCDPYQVTNILVKTVCLNETGDDDDGKGNKHGKK</sequence>
<dbReference type="EMBL" id="CAJOBA010002476">
    <property type="protein sequence ID" value="CAF3646571.1"/>
    <property type="molecule type" value="Genomic_DNA"/>
</dbReference>
<organism evidence="11 13">
    <name type="scientific">Didymodactylos carnosus</name>
    <dbReference type="NCBI Taxonomy" id="1234261"/>
    <lineage>
        <taxon>Eukaryota</taxon>
        <taxon>Metazoa</taxon>
        <taxon>Spiralia</taxon>
        <taxon>Gnathifera</taxon>
        <taxon>Rotifera</taxon>
        <taxon>Eurotatoria</taxon>
        <taxon>Bdelloidea</taxon>
        <taxon>Philodinida</taxon>
        <taxon>Philodinidae</taxon>
        <taxon>Didymodactylos</taxon>
    </lineage>
</organism>
<evidence type="ECO:0000256" key="2">
    <source>
        <dbReference type="ARBA" id="ARBA00012937"/>
    </source>
</evidence>
<dbReference type="Proteomes" id="UP000677228">
    <property type="component" value="Unassembled WGS sequence"/>
</dbReference>
<evidence type="ECO:0000256" key="1">
    <source>
        <dbReference type="ARBA" id="ARBA00009897"/>
    </source>
</evidence>
<dbReference type="PROSITE" id="PS00180">
    <property type="entry name" value="GLNA_1"/>
    <property type="match status" value="1"/>
</dbReference>
<dbReference type="GO" id="GO:0005737">
    <property type="term" value="C:cytoplasm"/>
    <property type="evidence" value="ECO:0007669"/>
    <property type="project" value="TreeGrafter"/>
</dbReference>
<dbReference type="EMBL" id="CAJNOK010002475">
    <property type="protein sequence ID" value="CAF0861730.1"/>
    <property type="molecule type" value="Genomic_DNA"/>
</dbReference>
<dbReference type="SUPFAM" id="SSF55931">
    <property type="entry name" value="Glutamine synthetase/guanido kinase"/>
    <property type="match status" value="1"/>
</dbReference>
<reference evidence="11" key="1">
    <citation type="submission" date="2021-02" db="EMBL/GenBank/DDBJ databases">
        <authorList>
            <person name="Nowell W R."/>
        </authorList>
    </citation>
    <scope>NUCLEOTIDE SEQUENCE</scope>
</reference>
<gene>
    <name evidence="11" type="ORF">OVA965_LOCUS7670</name>
    <name evidence="12" type="ORF">TMI583_LOCUS7667</name>
</gene>
<dbReference type="PANTHER" id="PTHR20852">
    <property type="entry name" value="GLUTAMINE SYNTHETASE"/>
    <property type="match status" value="1"/>
</dbReference>